<dbReference type="Proteomes" id="UP001235064">
    <property type="component" value="Unassembled WGS sequence"/>
</dbReference>
<accession>A0ABT7MU00</accession>
<evidence type="ECO:0000256" key="1">
    <source>
        <dbReference type="ARBA" id="ARBA00006479"/>
    </source>
</evidence>
<keyword evidence="3" id="KW-1185">Reference proteome</keyword>
<dbReference type="PANTHER" id="PTHR18964">
    <property type="entry name" value="ROK (REPRESSOR, ORF, KINASE) FAMILY"/>
    <property type="match status" value="1"/>
</dbReference>
<evidence type="ECO:0000313" key="2">
    <source>
        <dbReference type="EMBL" id="MDL9977930.1"/>
    </source>
</evidence>
<reference evidence="2 3" key="1">
    <citation type="submission" date="2023-06" db="EMBL/GenBank/DDBJ databases">
        <title>Microbacterium sp. nov., isolated from a waste landfill.</title>
        <authorList>
            <person name="Wen W."/>
        </authorList>
    </citation>
    <scope>NUCLEOTIDE SEQUENCE [LARGE SCALE GENOMIC DNA]</scope>
    <source>
        <strain evidence="2 3">ASV49</strain>
    </source>
</reference>
<dbReference type="InterPro" id="IPR043129">
    <property type="entry name" value="ATPase_NBD"/>
</dbReference>
<gene>
    <name evidence="2" type="ORF">QSV35_01165</name>
</gene>
<proteinExistence type="inferred from homology"/>
<name>A0ABT7MU00_9MICO</name>
<evidence type="ECO:0000313" key="3">
    <source>
        <dbReference type="Proteomes" id="UP001235064"/>
    </source>
</evidence>
<dbReference type="RefSeq" id="WP_286285848.1">
    <property type="nucleotide sequence ID" value="NZ_JASXSZ010000001.1"/>
</dbReference>
<dbReference type="InterPro" id="IPR000600">
    <property type="entry name" value="ROK"/>
</dbReference>
<comment type="caution">
    <text evidence="2">The sequence shown here is derived from an EMBL/GenBank/DDBJ whole genome shotgun (WGS) entry which is preliminary data.</text>
</comment>
<protein>
    <submittedName>
        <fullName evidence="2">ROK family protein</fullName>
    </submittedName>
</protein>
<comment type="similarity">
    <text evidence="1">Belongs to the ROK (NagC/XylR) family.</text>
</comment>
<sequence length="308" mass="30998">MTDWVLSVDVGGTKTLVGAIGRDGAVLGEWMQPTRGAGDDEIAAAIGFAAASASDLSGAPLAVAVGVPEYVTADGRVVSDEVLRWHVDPSEALQAAFGMPAERCVIGSDVRFGAQGEAVYGAGRDVPSFLYVSLGTGLSSAFVVDGRVWPGARGEAIALGECRPAAAEGLNIEQYASGAGIEARYAAVTGETRTGRELVAAAASGDDRARAVLVSAGEALGDILADVVGVLDPHGVVLGGGLGSADTLVRHSLITRYRARTGRRPGAAEVAIATCGHRSGAMGGAAAAWAAAEAAGELAGTRTRSTQR</sequence>
<dbReference type="Pfam" id="PF00480">
    <property type="entry name" value="ROK"/>
    <property type="match status" value="1"/>
</dbReference>
<dbReference type="EMBL" id="JASXSZ010000001">
    <property type="protein sequence ID" value="MDL9977930.1"/>
    <property type="molecule type" value="Genomic_DNA"/>
</dbReference>
<organism evidence="2 3">
    <name type="scientific">Microbacterium candidum</name>
    <dbReference type="NCBI Taxonomy" id="3041922"/>
    <lineage>
        <taxon>Bacteria</taxon>
        <taxon>Bacillati</taxon>
        <taxon>Actinomycetota</taxon>
        <taxon>Actinomycetes</taxon>
        <taxon>Micrococcales</taxon>
        <taxon>Microbacteriaceae</taxon>
        <taxon>Microbacterium</taxon>
    </lineage>
</organism>
<dbReference type="SUPFAM" id="SSF53067">
    <property type="entry name" value="Actin-like ATPase domain"/>
    <property type="match status" value="1"/>
</dbReference>
<dbReference type="PANTHER" id="PTHR18964:SF149">
    <property type="entry name" value="BIFUNCTIONAL UDP-N-ACETYLGLUCOSAMINE 2-EPIMERASE_N-ACETYLMANNOSAMINE KINASE"/>
    <property type="match status" value="1"/>
</dbReference>
<dbReference type="Gene3D" id="3.30.420.40">
    <property type="match status" value="2"/>
</dbReference>